<keyword evidence="3" id="KW-0963">Cytoplasm</keyword>
<evidence type="ECO:0000256" key="4">
    <source>
        <dbReference type="ARBA" id="ARBA00022737"/>
    </source>
</evidence>
<dbReference type="SMART" id="SM00185">
    <property type="entry name" value="ARM"/>
    <property type="match status" value="4"/>
</dbReference>
<dbReference type="AlphaFoldDB" id="A0A0D7A7Q2"/>
<protein>
    <submittedName>
        <fullName evidence="6">ARM repeat-containing protein</fullName>
    </submittedName>
</protein>
<dbReference type="GO" id="GO:0034657">
    <property type="term" value="C:GID complex"/>
    <property type="evidence" value="ECO:0007669"/>
    <property type="project" value="TreeGrafter"/>
</dbReference>
<keyword evidence="5" id="KW-0539">Nucleus</keyword>
<organism evidence="6 7">
    <name type="scientific">Fistulina hepatica ATCC 64428</name>
    <dbReference type="NCBI Taxonomy" id="1128425"/>
    <lineage>
        <taxon>Eukaryota</taxon>
        <taxon>Fungi</taxon>
        <taxon>Dikarya</taxon>
        <taxon>Basidiomycota</taxon>
        <taxon>Agaricomycotina</taxon>
        <taxon>Agaricomycetes</taxon>
        <taxon>Agaricomycetidae</taxon>
        <taxon>Agaricales</taxon>
        <taxon>Fistulinaceae</taxon>
        <taxon>Fistulina</taxon>
    </lineage>
</organism>
<proteinExistence type="predicted"/>
<dbReference type="PANTHER" id="PTHR15651:SF7">
    <property type="entry name" value="ARMADILLO REPEAT-CONTAINING PROTEIN 8"/>
    <property type="match status" value="1"/>
</dbReference>
<reference evidence="6 7" key="1">
    <citation type="journal article" date="2015" name="Fungal Genet. Biol.">
        <title>Evolution of novel wood decay mechanisms in Agaricales revealed by the genome sequences of Fistulina hepatica and Cylindrobasidium torrendii.</title>
        <authorList>
            <person name="Floudas D."/>
            <person name="Held B.W."/>
            <person name="Riley R."/>
            <person name="Nagy L.G."/>
            <person name="Koehler G."/>
            <person name="Ransdell A.S."/>
            <person name="Younus H."/>
            <person name="Chow J."/>
            <person name="Chiniquy J."/>
            <person name="Lipzen A."/>
            <person name="Tritt A."/>
            <person name="Sun H."/>
            <person name="Haridas S."/>
            <person name="LaButti K."/>
            <person name="Ohm R.A."/>
            <person name="Kues U."/>
            <person name="Blanchette R.A."/>
            <person name="Grigoriev I.V."/>
            <person name="Minto R.E."/>
            <person name="Hibbett D.S."/>
        </authorList>
    </citation>
    <scope>NUCLEOTIDE SEQUENCE [LARGE SCALE GENOMIC DNA]</scope>
    <source>
        <strain evidence="6 7">ATCC 64428</strain>
    </source>
</reference>
<keyword evidence="4" id="KW-0677">Repeat</keyword>
<dbReference type="PANTHER" id="PTHR15651">
    <property type="entry name" value="ARMADILLO REPEAT-CONTAINING PROTEIN 8"/>
    <property type="match status" value="1"/>
</dbReference>
<dbReference type="InterPro" id="IPR000225">
    <property type="entry name" value="Armadillo"/>
</dbReference>
<dbReference type="GO" id="GO:0043161">
    <property type="term" value="P:proteasome-mediated ubiquitin-dependent protein catabolic process"/>
    <property type="evidence" value="ECO:0007669"/>
    <property type="project" value="TreeGrafter"/>
</dbReference>
<dbReference type="Pfam" id="PF00514">
    <property type="entry name" value="Arm"/>
    <property type="match status" value="1"/>
</dbReference>
<dbReference type="GO" id="GO:0005737">
    <property type="term" value="C:cytoplasm"/>
    <property type="evidence" value="ECO:0007669"/>
    <property type="project" value="UniProtKB-SubCell"/>
</dbReference>
<evidence type="ECO:0000256" key="3">
    <source>
        <dbReference type="ARBA" id="ARBA00022490"/>
    </source>
</evidence>
<dbReference type="GO" id="GO:0005634">
    <property type="term" value="C:nucleus"/>
    <property type="evidence" value="ECO:0007669"/>
    <property type="project" value="UniProtKB-SubCell"/>
</dbReference>
<evidence type="ECO:0000256" key="5">
    <source>
        <dbReference type="ARBA" id="ARBA00023242"/>
    </source>
</evidence>
<dbReference type="Proteomes" id="UP000054144">
    <property type="component" value="Unassembled WGS sequence"/>
</dbReference>
<dbReference type="Gene3D" id="1.25.10.10">
    <property type="entry name" value="Leucine-rich Repeat Variant"/>
    <property type="match status" value="2"/>
</dbReference>
<gene>
    <name evidence="6" type="ORF">FISHEDRAFT_75317</name>
</gene>
<evidence type="ECO:0000256" key="2">
    <source>
        <dbReference type="ARBA" id="ARBA00004496"/>
    </source>
</evidence>
<dbReference type="InterPro" id="IPR038739">
    <property type="entry name" value="ARMC8/Vid28"/>
</dbReference>
<evidence type="ECO:0000313" key="7">
    <source>
        <dbReference type="Proteomes" id="UP000054144"/>
    </source>
</evidence>
<dbReference type="InterPro" id="IPR011989">
    <property type="entry name" value="ARM-like"/>
</dbReference>
<sequence>MTLDFISKESSELSLAQLKKTKNRVIGNPLAKTQVAREFSKALVECLNIPTLPEDIRIEAANIVASLTYGSNEALAHLLDVDPLPALLYALSRFPPMRTSSFRTALIRALRAVVTALSNAVGPSLWGIRPVQSYIRAQSQMSLDLVFRIESLDIYLPLLADNSTEINTCIAQLISAAVRTPEQRKAVTDWIPAADRAKEAKHRRGWEKMSTAKAIASAGFGGWVARNLYALSESRDNKLQEAALLALAALTHGNNEVAAVLCKEVPERESHSPLSLILTHTRSRSLDIQLAACLCAIHALRANAVVSHTLNEDEHTVWTIISVLDRIISGSFADHPREIIKACFVLYFLLIDNREACNAVLKRGLMLHVSELIKSVTPLEKADLNKPDPDTDDWEDEPDKVYELREAALLCIASVLFIDNGRRESIIEHLELLPVIHRCLVLSEDPEITTRRRREFRYVGVRLAACQCVRGASRSVAALRTNIIDTGLGRTIFHIFLSDDEDRAVQGAALQTMCNVVLDFSPLKSELMQEGLVGRLLHFLHSDDQDFKLNALWAIKNLSYKMSVEQKAELMSSITWNYFSGLLADPTRAIQEQALNIMKNLTETEDGVQMVFDELGSTTLMRHLMEASKSLDEDVVIQAVYVLANIANGSDEHQDFILSNPDLLAELRTCLGEKSVDIRRPAVACVLHLARSNYSDPARRRRMIDAGLLATLKHVCERSATGPLSVIIGGVGGGFTRNTVKDVLEQAREAVDCLEHGI</sequence>
<dbReference type="SUPFAM" id="SSF48371">
    <property type="entry name" value="ARM repeat"/>
    <property type="match status" value="2"/>
</dbReference>
<evidence type="ECO:0000313" key="6">
    <source>
        <dbReference type="EMBL" id="KIY46790.1"/>
    </source>
</evidence>
<comment type="subcellular location">
    <subcellularLocation>
        <location evidence="2">Cytoplasm</location>
    </subcellularLocation>
    <subcellularLocation>
        <location evidence="1">Nucleus</location>
    </subcellularLocation>
</comment>
<dbReference type="InterPro" id="IPR016024">
    <property type="entry name" value="ARM-type_fold"/>
</dbReference>
<dbReference type="EMBL" id="KN882023">
    <property type="protein sequence ID" value="KIY46790.1"/>
    <property type="molecule type" value="Genomic_DNA"/>
</dbReference>
<evidence type="ECO:0000256" key="1">
    <source>
        <dbReference type="ARBA" id="ARBA00004123"/>
    </source>
</evidence>
<name>A0A0D7A7Q2_9AGAR</name>
<accession>A0A0D7A7Q2</accession>
<dbReference type="OrthoDB" id="5559898at2759"/>
<keyword evidence="7" id="KW-1185">Reference proteome</keyword>